<evidence type="ECO:0000256" key="2">
    <source>
        <dbReference type="SAM" id="MobiDB-lite"/>
    </source>
</evidence>
<evidence type="ECO:0000313" key="3">
    <source>
        <dbReference type="EMBL" id="KAJ7336158.1"/>
    </source>
</evidence>
<feature type="coiled-coil region" evidence="1">
    <location>
        <begin position="120"/>
        <end position="147"/>
    </location>
</feature>
<dbReference type="EMBL" id="JARIHO010000031">
    <property type="protein sequence ID" value="KAJ7336158.1"/>
    <property type="molecule type" value="Genomic_DNA"/>
</dbReference>
<protein>
    <submittedName>
        <fullName evidence="3">Uncharacterized protein</fullName>
    </submittedName>
</protein>
<evidence type="ECO:0000313" key="4">
    <source>
        <dbReference type="Proteomes" id="UP001218218"/>
    </source>
</evidence>
<evidence type="ECO:0000256" key="1">
    <source>
        <dbReference type="SAM" id="Coils"/>
    </source>
</evidence>
<name>A0AAD7EML6_9AGAR</name>
<comment type="caution">
    <text evidence="3">The sequence shown here is derived from an EMBL/GenBank/DDBJ whole genome shotgun (WGS) entry which is preliminary data.</text>
</comment>
<gene>
    <name evidence="3" type="ORF">DFH08DRAFT_965059</name>
</gene>
<keyword evidence="1" id="KW-0175">Coiled coil</keyword>
<sequence length="155" mass="18775">MAARRQASARYREKNLDEERDKARERMARHRERVMDQAELAEDFRARAREASRRYREKNGKALAYRQRVIRMRYVRYSLGFLARPDYLASRPILLLPFPLNTWTLHHLSTYETRHGRHAWLKRQNELEQHRAEAEEAEELADFRRRAAEVERIVS</sequence>
<dbReference type="Proteomes" id="UP001218218">
    <property type="component" value="Unassembled WGS sequence"/>
</dbReference>
<proteinExistence type="predicted"/>
<accession>A0AAD7EML6</accession>
<organism evidence="3 4">
    <name type="scientific">Mycena albidolilacea</name>
    <dbReference type="NCBI Taxonomy" id="1033008"/>
    <lineage>
        <taxon>Eukaryota</taxon>
        <taxon>Fungi</taxon>
        <taxon>Dikarya</taxon>
        <taxon>Basidiomycota</taxon>
        <taxon>Agaricomycotina</taxon>
        <taxon>Agaricomycetes</taxon>
        <taxon>Agaricomycetidae</taxon>
        <taxon>Agaricales</taxon>
        <taxon>Marasmiineae</taxon>
        <taxon>Mycenaceae</taxon>
        <taxon>Mycena</taxon>
    </lineage>
</organism>
<feature type="region of interest" description="Disordered" evidence="2">
    <location>
        <begin position="1"/>
        <end position="24"/>
    </location>
</feature>
<reference evidence="3" key="1">
    <citation type="submission" date="2023-03" db="EMBL/GenBank/DDBJ databases">
        <title>Massive genome expansion in bonnet fungi (Mycena s.s.) driven by repeated elements and novel gene families across ecological guilds.</title>
        <authorList>
            <consortium name="Lawrence Berkeley National Laboratory"/>
            <person name="Harder C.B."/>
            <person name="Miyauchi S."/>
            <person name="Viragh M."/>
            <person name="Kuo A."/>
            <person name="Thoen E."/>
            <person name="Andreopoulos B."/>
            <person name="Lu D."/>
            <person name="Skrede I."/>
            <person name="Drula E."/>
            <person name="Henrissat B."/>
            <person name="Morin E."/>
            <person name="Kohler A."/>
            <person name="Barry K."/>
            <person name="LaButti K."/>
            <person name="Morin E."/>
            <person name="Salamov A."/>
            <person name="Lipzen A."/>
            <person name="Mereny Z."/>
            <person name="Hegedus B."/>
            <person name="Baldrian P."/>
            <person name="Stursova M."/>
            <person name="Weitz H."/>
            <person name="Taylor A."/>
            <person name="Grigoriev I.V."/>
            <person name="Nagy L.G."/>
            <person name="Martin F."/>
            <person name="Kauserud H."/>
        </authorList>
    </citation>
    <scope>NUCLEOTIDE SEQUENCE</scope>
    <source>
        <strain evidence="3">CBHHK002</strain>
    </source>
</reference>
<feature type="compositionally biased region" description="Basic and acidic residues" evidence="2">
    <location>
        <begin position="10"/>
        <end position="24"/>
    </location>
</feature>
<dbReference type="AlphaFoldDB" id="A0AAD7EML6"/>
<keyword evidence="4" id="KW-1185">Reference proteome</keyword>